<dbReference type="RefSeq" id="WP_009946528.1">
    <property type="nucleotide sequence ID" value="NZ_BAAAGS010000021.1"/>
</dbReference>
<gene>
    <name evidence="1" type="ORF">GCM10009533_34590</name>
</gene>
<evidence type="ECO:0000313" key="2">
    <source>
        <dbReference type="Proteomes" id="UP001500729"/>
    </source>
</evidence>
<comment type="caution">
    <text evidence="1">The sequence shown here is derived from an EMBL/GenBank/DDBJ whole genome shotgun (WGS) entry which is preliminary data.</text>
</comment>
<protein>
    <submittedName>
        <fullName evidence="1">Uncharacterized protein</fullName>
    </submittedName>
</protein>
<sequence>MPHVEDVSRVLSETNIQAGGLMGTLVESQYDIEALANMLATVTQGSENELVQQALANFALAKTQLSEIVGVLHDATDKVSEYQQAL</sequence>
<keyword evidence="2" id="KW-1185">Reference proteome</keyword>
<reference evidence="1 2" key="1">
    <citation type="journal article" date="2019" name="Int. J. Syst. Evol. Microbiol.">
        <title>The Global Catalogue of Microorganisms (GCM) 10K type strain sequencing project: providing services to taxonomists for standard genome sequencing and annotation.</title>
        <authorList>
            <consortium name="The Broad Institute Genomics Platform"/>
            <consortium name="The Broad Institute Genome Sequencing Center for Infectious Disease"/>
            <person name="Wu L."/>
            <person name="Ma J."/>
        </authorList>
    </citation>
    <scope>NUCLEOTIDE SEQUENCE [LARGE SCALE GENOMIC DNA]</scope>
    <source>
        <strain evidence="1 2">JCM 10303</strain>
    </source>
</reference>
<dbReference type="EMBL" id="BAAAGS010000021">
    <property type="protein sequence ID" value="GAA0532589.1"/>
    <property type="molecule type" value="Genomic_DNA"/>
</dbReference>
<evidence type="ECO:0000313" key="1">
    <source>
        <dbReference type="EMBL" id="GAA0532589.1"/>
    </source>
</evidence>
<dbReference type="Proteomes" id="UP001500729">
    <property type="component" value="Unassembled WGS sequence"/>
</dbReference>
<proteinExistence type="predicted"/>
<organism evidence="1 2">
    <name type="scientific">Saccharopolyspora erythraea</name>
    <name type="common">Streptomyces erythraeus</name>
    <dbReference type="NCBI Taxonomy" id="1836"/>
    <lineage>
        <taxon>Bacteria</taxon>
        <taxon>Bacillati</taxon>
        <taxon>Actinomycetota</taxon>
        <taxon>Actinomycetes</taxon>
        <taxon>Pseudonocardiales</taxon>
        <taxon>Pseudonocardiaceae</taxon>
        <taxon>Saccharopolyspora</taxon>
    </lineage>
</organism>
<accession>A0ABN1D351</accession>
<name>A0ABN1D351_SACER</name>